<feature type="region of interest" description="Disordered" evidence="1">
    <location>
        <begin position="1"/>
        <end position="34"/>
    </location>
</feature>
<dbReference type="InterPro" id="IPR016181">
    <property type="entry name" value="Acyl_CoA_acyltransferase"/>
</dbReference>
<evidence type="ECO:0000313" key="3">
    <source>
        <dbReference type="Proteomes" id="UP000807825"/>
    </source>
</evidence>
<evidence type="ECO:0000256" key="1">
    <source>
        <dbReference type="SAM" id="MobiDB-lite"/>
    </source>
</evidence>
<feature type="compositionally biased region" description="Polar residues" evidence="1">
    <location>
        <begin position="1"/>
        <end position="19"/>
    </location>
</feature>
<gene>
    <name evidence="2" type="ORF">HY912_17440</name>
</gene>
<dbReference type="AlphaFoldDB" id="A0A9D6V628"/>
<sequence>MKLSFSPQVGPLSQASAKQATEMPQAGAEETRVASRQHISIRSWRDEDEPALLELQRAVSGEGDLTSPEFFDWQYRQNPAGKAFIGIAQEPGGMIVAQYAAVPLPLRVNGERTTVTFAINAATHPDYRRLSLFTRCAKKVFEDQIKSHITHTFAFPTLYAYLGQMKIGFRDLGLTHLLMKLHNPEAFLADMGFSKQWSSLGIAGGWLLKTLQRKPRRIQPVQEVNSFDGIPVEKLAEPVNIIVDADARWLNWRYVTNPKRRYRIAVARNSGEIAGFVVHRIENSGSRTWGIIMDLMLSPKAGIETVESLMNHVFSANIDSDCSLTICLTSPGSRKEELLRRCGFWTVPKRIRSKGISTGLLLCRDNNSYTGDIRMEDIDLAFGMHDVL</sequence>
<proteinExistence type="predicted"/>
<accession>A0A9D6V628</accession>
<dbReference type="Proteomes" id="UP000807825">
    <property type="component" value="Unassembled WGS sequence"/>
</dbReference>
<dbReference type="SUPFAM" id="SSF55729">
    <property type="entry name" value="Acyl-CoA N-acyltransferases (Nat)"/>
    <property type="match status" value="1"/>
</dbReference>
<dbReference type="EMBL" id="JACRDE010000455">
    <property type="protein sequence ID" value="MBI5251275.1"/>
    <property type="molecule type" value="Genomic_DNA"/>
</dbReference>
<evidence type="ECO:0000313" key="2">
    <source>
        <dbReference type="EMBL" id="MBI5251275.1"/>
    </source>
</evidence>
<dbReference type="Gene3D" id="3.40.630.30">
    <property type="match status" value="1"/>
</dbReference>
<dbReference type="Pfam" id="PF13527">
    <property type="entry name" value="Acetyltransf_9"/>
    <property type="match status" value="1"/>
</dbReference>
<name>A0A9D6V628_9BACT</name>
<organism evidence="2 3">
    <name type="scientific">Desulfomonile tiedjei</name>
    <dbReference type="NCBI Taxonomy" id="2358"/>
    <lineage>
        <taxon>Bacteria</taxon>
        <taxon>Pseudomonadati</taxon>
        <taxon>Thermodesulfobacteriota</taxon>
        <taxon>Desulfomonilia</taxon>
        <taxon>Desulfomonilales</taxon>
        <taxon>Desulfomonilaceae</taxon>
        <taxon>Desulfomonile</taxon>
    </lineage>
</organism>
<reference evidence="2" key="1">
    <citation type="submission" date="2020-07" db="EMBL/GenBank/DDBJ databases">
        <title>Huge and variable diversity of episymbiotic CPR bacteria and DPANN archaea in groundwater ecosystems.</title>
        <authorList>
            <person name="He C.Y."/>
            <person name="Keren R."/>
            <person name="Whittaker M."/>
            <person name="Farag I.F."/>
            <person name="Doudna J."/>
            <person name="Cate J.H.D."/>
            <person name="Banfield J.F."/>
        </authorList>
    </citation>
    <scope>NUCLEOTIDE SEQUENCE</scope>
    <source>
        <strain evidence="2">NC_groundwater_1664_Pr3_B-0.1um_52_9</strain>
    </source>
</reference>
<protein>
    <submittedName>
        <fullName evidence="2">GNAT family N-acetyltransferase</fullName>
    </submittedName>
</protein>
<comment type="caution">
    <text evidence="2">The sequence shown here is derived from an EMBL/GenBank/DDBJ whole genome shotgun (WGS) entry which is preliminary data.</text>
</comment>